<dbReference type="STRING" id="1235591.CAK95_01415"/>
<keyword evidence="3" id="KW-0804">Transcription</keyword>
<evidence type="ECO:0000256" key="3">
    <source>
        <dbReference type="ARBA" id="ARBA00023163"/>
    </source>
</evidence>
<evidence type="ECO:0000313" key="6">
    <source>
        <dbReference type="Proteomes" id="UP000194137"/>
    </source>
</evidence>
<dbReference type="SUPFAM" id="SSF46785">
    <property type="entry name" value="Winged helix' DNA-binding domain"/>
    <property type="match status" value="1"/>
</dbReference>
<dbReference type="Gene3D" id="1.10.10.10">
    <property type="entry name" value="Winged helix-like DNA-binding domain superfamily/Winged helix DNA-binding domain"/>
    <property type="match status" value="1"/>
</dbReference>
<dbReference type="InterPro" id="IPR029016">
    <property type="entry name" value="GAF-like_dom_sf"/>
</dbReference>
<evidence type="ECO:0000256" key="1">
    <source>
        <dbReference type="ARBA" id="ARBA00023015"/>
    </source>
</evidence>
<dbReference type="GO" id="GO:0003700">
    <property type="term" value="F:DNA-binding transcription factor activity"/>
    <property type="evidence" value="ECO:0007669"/>
    <property type="project" value="TreeGrafter"/>
</dbReference>
<gene>
    <name evidence="5" type="ORF">CAK95_01415</name>
</gene>
<dbReference type="SUPFAM" id="SSF55781">
    <property type="entry name" value="GAF domain-like"/>
    <property type="match status" value="1"/>
</dbReference>
<dbReference type="InterPro" id="IPR036388">
    <property type="entry name" value="WH-like_DNA-bd_sf"/>
</dbReference>
<dbReference type="PANTHER" id="PTHR30136">
    <property type="entry name" value="HELIX-TURN-HELIX TRANSCRIPTIONAL REGULATOR, ICLR FAMILY"/>
    <property type="match status" value="1"/>
</dbReference>
<feature type="compositionally biased region" description="Basic residues" evidence="4">
    <location>
        <begin position="1"/>
        <end position="13"/>
    </location>
</feature>
<dbReference type="InterPro" id="IPR036390">
    <property type="entry name" value="WH_DNA-bd_sf"/>
</dbReference>
<dbReference type="GO" id="GO:0045892">
    <property type="term" value="P:negative regulation of DNA-templated transcription"/>
    <property type="evidence" value="ECO:0007669"/>
    <property type="project" value="TreeGrafter"/>
</dbReference>
<dbReference type="RefSeq" id="WP_086086208.1">
    <property type="nucleotide sequence ID" value="NZ_CP021112.1"/>
</dbReference>
<evidence type="ECO:0000313" key="5">
    <source>
        <dbReference type="EMBL" id="ARP97886.1"/>
    </source>
</evidence>
<dbReference type="GO" id="GO:0003677">
    <property type="term" value="F:DNA binding"/>
    <property type="evidence" value="ECO:0007669"/>
    <property type="project" value="UniProtKB-KW"/>
</dbReference>
<dbReference type="AlphaFoldDB" id="A0A1W6ZKH3"/>
<evidence type="ECO:0000256" key="2">
    <source>
        <dbReference type="ARBA" id="ARBA00023125"/>
    </source>
</evidence>
<dbReference type="InterPro" id="IPR050707">
    <property type="entry name" value="HTH_MetabolicPath_Reg"/>
</dbReference>
<dbReference type="SMART" id="SM00346">
    <property type="entry name" value="HTH_ICLR"/>
    <property type="match status" value="1"/>
</dbReference>
<dbReference type="Proteomes" id="UP000194137">
    <property type="component" value="Chromosome"/>
</dbReference>
<dbReference type="KEGG" id="psin:CAK95_01415"/>
<dbReference type="InterPro" id="IPR014757">
    <property type="entry name" value="Tscrpt_reg_IclR_C"/>
</dbReference>
<proteinExistence type="predicted"/>
<dbReference type="PANTHER" id="PTHR30136:SF8">
    <property type="entry name" value="TRANSCRIPTIONAL REGULATORY PROTEIN"/>
    <property type="match status" value="1"/>
</dbReference>
<feature type="region of interest" description="Disordered" evidence="4">
    <location>
        <begin position="1"/>
        <end position="22"/>
    </location>
</feature>
<sequence>MKSVKAKPVRASRTKADHDSADARRGIQSIEVGFALIRELSLAQSKLPLKILAARADMSPSKAHLYLVSFTRLGLVVQDVVTQRYGLGPAAIQLGIAAINQLNVVDAAHKHLEAVLESTGVSVSLSIWGNRGPTIIFRLDGQLPVPMSVRIGFVLPLLSTATGRIFMTYLPEREWRSIANAEEAIAPGRLARTLQKVEAFRSEGITLTESETHEGFFGISAPVFGSGNVLCAAVTALGLSADVDLKPTGPVAVAIRDAARRISRDLGCNMPDLGPPAPVGGSK</sequence>
<organism evidence="5 6">
    <name type="scientific">Pseudorhodoplanes sinuspersici</name>
    <dbReference type="NCBI Taxonomy" id="1235591"/>
    <lineage>
        <taxon>Bacteria</taxon>
        <taxon>Pseudomonadati</taxon>
        <taxon>Pseudomonadota</taxon>
        <taxon>Alphaproteobacteria</taxon>
        <taxon>Hyphomicrobiales</taxon>
        <taxon>Pseudorhodoplanes</taxon>
    </lineage>
</organism>
<dbReference type="Gene3D" id="3.30.450.40">
    <property type="match status" value="1"/>
</dbReference>
<dbReference type="PROSITE" id="PS51078">
    <property type="entry name" value="ICLR_ED"/>
    <property type="match status" value="1"/>
</dbReference>
<keyword evidence="2" id="KW-0238">DNA-binding</keyword>
<keyword evidence="1" id="KW-0805">Transcription regulation</keyword>
<dbReference type="OrthoDB" id="6811967at2"/>
<accession>A0A1W6ZKH3</accession>
<evidence type="ECO:0000256" key="4">
    <source>
        <dbReference type="SAM" id="MobiDB-lite"/>
    </source>
</evidence>
<protein>
    <submittedName>
        <fullName evidence="5">Uncharacterized protein</fullName>
    </submittedName>
</protein>
<dbReference type="Pfam" id="PF09339">
    <property type="entry name" value="HTH_IclR"/>
    <property type="match status" value="1"/>
</dbReference>
<keyword evidence="6" id="KW-1185">Reference proteome</keyword>
<dbReference type="Pfam" id="PF01614">
    <property type="entry name" value="IclR_C"/>
    <property type="match status" value="1"/>
</dbReference>
<reference evidence="5 6" key="1">
    <citation type="submission" date="2017-05" db="EMBL/GenBank/DDBJ databases">
        <title>Full genome sequence of Pseudorhodoplanes sinuspersici.</title>
        <authorList>
            <person name="Dastgheib S.M.M."/>
            <person name="Shavandi M."/>
            <person name="Tirandaz H."/>
        </authorList>
    </citation>
    <scope>NUCLEOTIDE SEQUENCE [LARGE SCALE GENOMIC DNA]</scope>
    <source>
        <strain evidence="5 6">RIPI110</strain>
    </source>
</reference>
<name>A0A1W6ZKH3_9HYPH</name>
<dbReference type="InterPro" id="IPR005471">
    <property type="entry name" value="Tscrpt_reg_IclR_N"/>
</dbReference>
<dbReference type="EMBL" id="CP021112">
    <property type="protein sequence ID" value="ARP97886.1"/>
    <property type="molecule type" value="Genomic_DNA"/>
</dbReference>